<dbReference type="InterPro" id="IPR019587">
    <property type="entry name" value="Polyketide_cyclase/dehydratase"/>
</dbReference>
<sequence>MALLRIERRSALPADAAFTRITDWSRHSEHIPLTTVVVTSEPPTGVGTTFVGRTRLGRIGFEDPMTVTRWEPPRDGRPGRCRLQKTGTLVLGWAEIEVHAEGTGSRVVWTEDVSVRGVPRMFDPLAKAGGQWMFGRALTRLLR</sequence>
<dbReference type="EMBL" id="LQYE01000032">
    <property type="protein sequence ID" value="OAT66410.1"/>
    <property type="molecule type" value="Genomic_DNA"/>
</dbReference>
<comment type="caution">
    <text evidence="1">The sequence shown here is derived from an EMBL/GenBank/DDBJ whole genome shotgun (WGS) entry which is preliminary data.</text>
</comment>
<protein>
    <submittedName>
        <fullName evidence="1">Immediate-early protein 2</fullName>
    </submittedName>
</protein>
<name>A0A179V3B6_9MYCO</name>
<dbReference type="SUPFAM" id="SSF55961">
    <property type="entry name" value="Bet v1-like"/>
    <property type="match status" value="1"/>
</dbReference>
<dbReference type="RefSeq" id="WP_064633346.1">
    <property type="nucleotide sequence ID" value="NZ_LQYE01000032.1"/>
</dbReference>
<reference evidence="1 2" key="1">
    <citation type="submission" date="2016-01" db="EMBL/GenBank/DDBJ databases">
        <title>Mycobacterium immunogenum strain CD11_6 genome sequencing and assembly.</title>
        <authorList>
            <person name="Kaur G."/>
            <person name="Nair G.R."/>
            <person name="Mayilraj S."/>
        </authorList>
    </citation>
    <scope>NUCLEOTIDE SEQUENCE [LARGE SCALE GENOMIC DNA]</scope>
    <source>
        <strain evidence="1 2">CD11-6</strain>
    </source>
</reference>
<proteinExistence type="predicted"/>
<gene>
    <name evidence="1" type="ORF">AWB85_16935</name>
</gene>
<dbReference type="Pfam" id="PF10604">
    <property type="entry name" value="Polyketide_cyc2"/>
    <property type="match status" value="1"/>
</dbReference>
<evidence type="ECO:0000313" key="2">
    <source>
        <dbReference type="Proteomes" id="UP000186919"/>
    </source>
</evidence>
<dbReference type="Gene3D" id="3.30.530.20">
    <property type="match status" value="1"/>
</dbReference>
<evidence type="ECO:0000313" key="1">
    <source>
        <dbReference type="EMBL" id="OAT66410.1"/>
    </source>
</evidence>
<accession>A0A179V3B6</accession>
<dbReference type="InterPro" id="IPR023393">
    <property type="entry name" value="START-like_dom_sf"/>
</dbReference>
<dbReference type="AlphaFoldDB" id="A0A179V3B6"/>
<organism evidence="1 2">
    <name type="scientific">Mycobacteroides immunogenum</name>
    <dbReference type="NCBI Taxonomy" id="83262"/>
    <lineage>
        <taxon>Bacteria</taxon>
        <taxon>Bacillati</taxon>
        <taxon>Actinomycetota</taxon>
        <taxon>Actinomycetes</taxon>
        <taxon>Mycobacteriales</taxon>
        <taxon>Mycobacteriaceae</taxon>
        <taxon>Mycobacteroides</taxon>
    </lineage>
</organism>
<dbReference type="Proteomes" id="UP000186919">
    <property type="component" value="Unassembled WGS sequence"/>
</dbReference>